<evidence type="ECO:0000256" key="2">
    <source>
        <dbReference type="SAM" id="SignalP"/>
    </source>
</evidence>
<evidence type="ECO:0000313" key="4">
    <source>
        <dbReference type="Proteomes" id="UP000589738"/>
    </source>
</evidence>
<protein>
    <recommendedName>
        <fullName evidence="5">Por secretion system C-terminal sorting domain-containing protein</fullName>
    </recommendedName>
</protein>
<dbReference type="EMBL" id="JACHLC010000001">
    <property type="protein sequence ID" value="MBB6369741.1"/>
    <property type="molecule type" value="Genomic_DNA"/>
</dbReference>
<dbReference type="Gene3D" id="1.10.260.160">
    <property type="match status" value="1"/>
</dbReference>
<evidence type="ECO:0000313" key="3">
    <source>
        <dbReference type="EMBL" id="MBB6369741.1"/>
    </source>
</evidence>
<dbReference type="NCBIfam" id="TIGR04183">
    <property type="entry name" value="Por_Secre_tail"/>
    <property type="match status" value="1"/>
</dbReference>
<dbReference type="SUPFAM" id="SSF53474">
    <property type="entry name" value="alpha/beta-Hydrolases"/>
    <property type="match status" value="1"/>
</dbReference>
<dbReference type="Pfam" id="PF03583">
    <property type="entry name" value="LIP"/>
    <property type="match status" value="1"/>
</dbReference>
<dbReference type="AlphaFoldDB" id="A0A841N4S6"/>
<gene>
    <name evidence="3" type="ORF">HNP36_000794</name>
</gene>
<feature type="signal peptide" evidence="2">
    <location>
        <begin position="1"/>
        <end position="18"/>
    </location>
</feature>
<organism evidence="3 4">
    <name type="scientific">Chryseobacterium shigense</name>
    <dbReference type="NCBI Taxonomy" id="297244"/>
    <lineage>
        <taxon>Bacteria</taxon>
        <taxon>Pseudomonadati</taxon>
        <taxon>Bacteroidota</taxon>
        <taxon>Flavobacteriia</taxon>
        <taxon>Flavobacteriales</taxon>
        <taxon>Weeksellaceae</taxon>
        <taxon>Chryseobacterium group</taxon>
        <taxon>Chryseobacterium</taxon>
    </lineage>
</organism>
<dbReference type="GO" id="GO:0004806">
    <property type="term" value="F:triacylglycerol lipase activity"/>
    <property type="evidence" value="ECO:0007669"/>
    <property type="project" value="InterPro"/>
</dbReference>
<sequence length="648" mass="72073">MRKLSTLLLGLAAPFFFAQQAGDLVNFEKKLDLTPQGVADFIANNLGEQNAPDFVSYLNGFNVGLKGYKITYYTKNEKNALVKATGLIMYPNVDFKLSTVISDHPTTDSRQNVPSNLKGIFWFGFVMELSYALNGYVVMAPDYVGMGTGDGVHPYVNSLTEGGATVDFVKAANTVLAQLNVKRYDEYFLTGYSQGGHAAMSTLKYLSTNNPNNLKIKYAFMGDGPYDLSGVTLNEGFLQTTVYPATAFLGYILNSCQSAGYNIYTNNVSEVISSDYLAAYDNHVAQDNGGILWGPFIWRNMFTPSFVTNLTNNQNANTRKCLKANNVSDWYNKTPTTMGTSTIDLIVPPNNTYNTVNAQRAHYPWYDLNKYNINSLSWGPLGHVGGPVPYVLAANAKFNSLRSGGFFNQWAFLTSKQAENNQPKTDNLFSSQLKPDLKNMELVQVTDFNQEKSERKSLVNNNLSTLKDGVYLLKVQENNNEKLIPYIKNTPVEVPENEIVQSESNGILKLRIPQEELLSVNIFDENKNLLKTVSQEQYSENGGINLTDIDNQNNTFEVVTQFYNLQFKKATADGLLANKAEIFTQDRQINARANNGIKNISIYSISGALILQQEINKPEFKSNNLESGVYVVQMSTADGKTVSKKVKL</sequence>
<keyword evidence="1 2" id="KW-0732">Signal</keyword>
<dbReference type="InterPro" id="IPR029058">
    <property type="entry name" value="AB_hydrolase_fold"/>
</dbReference>
<dbReference type="PANTHER" id="PTHR34853">
    <property type="match status" value="1"/>
</dbReference>
<name>A0A841N4S6_9FLAO</name>
<dbReference type="Proteomes" id="UP000589738">
    <property type="component" value="Unassembled WGS sequence"/>
</dbReference>
<evidence type="ECO:0000256" key="1">
    <source>
        <dbReference type="ARBA" id="ARBA00022729"/>
    </source>
</evidence>
<dbReference type="InterPro" id="IPR026444">
    <property type="entry name" value="Secre_tail"/>
</dbReference>
<evidence type="ECO:0008006" key="5">
    <source>
        <dbReference type="Google" id="ProtNLM"/>
    </source>
</evidence>
<accession>A0A841N4S6</accession>
<dbReference type="InterPro" id="IPR005152">
    <property type="entry name" value="Lipase_secreted"/>
</dbReference>
<feature type="chain" id="PRO_5032584979" description="Por secretion system C-terminal sorting domain-containing protein" evidence="2">
    <location>
        <begin position="19"/>
        <end position="648"/>
    </location>
</feature>
<proteinExistence type="predicted"/>
<keyword evidence="4" id="KW-1185">Reference proteome</keyword>
<dbReference type="RefSeq" id="WP_184160194.1">
    <property type="nucleotide sequence ID" value="NZ_JACHLC010000001.1"/>
</dbReference>
<reference evidence="3 4" key="1">
    <citation type="submission" date="2020-08" db="EMBL/GenBank/DDBJ databases">
        <title>Functional genomics of gut bacteria from endangered species of beetles.</title>
        <authorList>
            <person name="Carlos-Shanley C."/>
        </authorList>
    </citation>
    <scope>NUCLEOTIDE SEQUENCE [LARGE SCALE GENOMIC DNA]</scope>
    <source>
        <strain evidence="3 4">S00136</strain>
    </source>
</reference>
<comment type="caution">
    <text evidence="3">The sequence shown here is derived from an EMBL/GenBank/DDBJ whole genome shotgun (WGS) entry which is preliminary data.</text>
</comment>
<dbReference type="PANTHER" id="PTHR34853:SF1">
    <property type="entry name" value="LIPASE 5"/>
    <property type="match status" value="1"/>
</dbReference>
<dbReference type="GO" id="GO:0016042">
    <property type="term" value="P:lipid catabolic process"/>
    <property type="evidence" value="ECO:0007669"/>
    <property type="project" value="InterPro"/>
</dbReference>
<dbReference type="Gene3D" id="3.40.50.1820">
    <property type="entry name" value="alpha/beta hydrolase"/>
    <property type="match status" value="1"/>
</dbReference>